<dbReference type="InterPro" id="IPR042099">
    <property type="entry name" value="ANL_N_sf"/>
</dbReference>
<dbReference type="PROSITE" id="PS00455">
    <property type="entry name" value="AMP_BINDING"/>
    <property type="match status" value="1"/>
</dbReference>
<dbReference type="InterPro" id="IPR036736">
    <property type="entry name" value="ACP-like_sf"/>
</dbReference>
<dbReference type="GO" id="GO:0031177">
    <property type="term" value="F:phosphopantetheine binding"/>
    <property type="evidence" value="ECO:0007669"/>
    <property type="project" value="InterPro"/>
</dbReference>
<dbReference type="PANTHER" id="PTHR43439">
    <property type="entry name" value="PHENYLACETATE-COENZYME A LIGASE"/>
    <property type="match status" value="1"/>
</dbReference>
<dbReference type="GeneID" id="37029849"/>
<dbReference type="SMART" id="SM00823">
    <property type="entry name" value="PKS_PP"/>
    <property type="match status" value="1"/>
</dbReference>
<evidence type="ECO:0000256" key="3">
    <source>
        <dbReference type="SAM" id="MobiDB-lite"/>
    </source>
</evidence>
<organism evidence="5 6">
    <name type="scientific">Jaminaea rosea</name>
    <dbReference type="NCBI Taxonomy" id="1569628"/>
    <lineage>
        <taxon>Eukaryota</taxon>
        <taxon>Fungi</taxon>
        <taxon>Dikarya</taxon>
        <taxon>Basidiomycota</taxon>
        <taxon>Ustilaginomycotina</taxon>
        <taxon>Exobasidiomycetes</taxon>
        <taxon>Microstromatales</taxon>
        <taxon>Microstromatales incertae sedis</taxon>
        <taxon>Jaminaea</taxon>
    </lineage>
</organism>
<evidence type="ECO:0000259" key="4">
    <source>
        <dbReference type="PROSITE" id="PS50075"/>
    </source>
</evidence>
<feature type="domain" description="Carrier" evidence="4">
    <location>
        <begin position="593"/>
        <end position="671"/>
    </location>
</feature>
<evidence type="ECO:0000313" key="6">
    <source>
        <dbReference type="Proteomes" id="UP000245884"/>
    </source>
</evidence>
<feature type="region of interest" description="Disordered" evidence="3">
    <location>
        <begin position="1"/>
        <end position="20"/>
    </location>
</feature>
<dbReference type="InterPro" id="IPR000873">
    <property type="entry name" value="AMP-dep_synth/lig_dom"/>
</dbReference>
<reference evidence="5 6" key="1">
    <citation type="journal article" date="2018" name="Mol. Biol. Evol.">
        <title>Broad Genomic Sampling Reveals a Smut Pathogenic Ancestry of the Fungal Clade Ustilaginomycotina.</title>
        <authorList>
            <person name="Kijpornyongpan T."/>
            <person name="Mondo S.J."/>
            <person name="Barry K."/>
            <person name="Sandor L."/>
            <person name="Lee J."/>
            <person name="Lipzen A."/>
            <person name="Pangilinan J."/>
            <person name="LaButti K."/>
            <person name="Hainaut M."/>
            <person name="Henrissat B."/>
            <person name="Grigoriev I.V."/>
            <person name="Spatafora J.W."/>
            <person name="Aime M.C."/>
        </authorList>
    </citation>
    <scope>NUCLEOTIDE SEQUENCE [LARGE SCALE GENOMIC DNA]</scope>
    <source>
        <strain evidence="5 6">MCA 5214</strain>
    </source>
</reference>
<dbReference type="Pfam" id="PF00501">
    <property type="entry name" value="AMP-binding"/>
    <property type="match status" value="1"/>
</dbReference>
<proteinExistence type="predicted"/>
<dbReference type="InterPro" id="IPR020806">
    <property type="entry name" value="PKS_PP-bd"/>
</dbReference>
<keyword evidence="6" id="KW-1185">Reference proteome</keyword>
<keyword evidence="2" id="KW-0597">Phosphoprotein</keyword>
<dbReference type="STRING" id="1569628.A0A316V0J7"/>
<dbReference type="InterPro" id="IPR036291">
    <property type="entry name" value="NAD(P)-bd_dom_sf"/>
</dbReference>
<dbReference type="InterPro" id="IPR009081">
    <property type="entry name" value="PP-bd_ACP"/>
</dbReference>
<accession>A0A316V0J7</accession>
<gene>
    <name evidence="5" type="ORF">BDZ90DRAFT_258047</name>
</gene>
<evidence type="ECO:0000256" key="1">
    <source>
        <dbReference type="ARBA" id="ARBA00022450"/>
    </source>
</evidence>
<dbReference type="InterPro" id="IPR013120">
    <property type="entry name" value="FAR_NAD-bd"/>
</dbReference>
<dbReference type="Gene3D" id="1.10.1200.10">
    <property type="entry name" value="ACP-like"/>
    <property type="match status" value="1"/>
</dbReference>
<dbReference type="PROSITE" id="PS50075">
    <property type="entry name" value="CARRIER"/>
    <property type="match status" value="1"/>
</dbReference>
<dbReference type="Gene3D" id="3.40.50.12780">
    <property type="entry name" value="N-terminal domain of ligase-like"/>
    <property type="match status" value="1"/>
</dbReference>
<name>A0A316V0J7_9BASI</name>
<dbReference type="Pfam" id="PF23562">
    <property type="entry name" value="AMP-binding_C_3"/>
    <property type="match status" value="1"/>
</dbReference>
<dbReference type="AlphaFoldDB" id="A0A316V0J7"/>
<dbReference type="EMBL" id="KZ819662">
    <property type="protein sequence ID" value="PWN31002.1"/>
    <property type="molecule type" value="Genomic_DNA"/>
</dbReference>
<dbReference type="Gene3D" id="3.40.50.720">
    <property type="entry name" value="NAD(P)-binding Rossmann-like Domain"/>
    <property type="match status" value="1"/>
</dbReference>
<keyword evidence="1" id="KW-0596">Phosphopantetheine</keyword>
<protein>
    <submittedName>
        <fullName evidence="5">Acetyl-CoA synthetase-like protein</fullName>
    </submittedName>
</protein>
<dbReference type="OrthoDB" id="429813at2759"/>
<dbReference type="SUPFAM" id="SSF51735">
    <property type="entry name" value="NAD(P)-binding Rossmann-fold domains"/>
    <property type="match status" value="1"/>
</dbReference>
<evidence type="ECO:0000256" key="2">
    <source>
        <dbReference type="ARBA" id="ARBA00022553"/>
    </source>
</evidence>
<evidence type="ECO:0000313" key="5">
    <source>
        <dbReference type="EMBL" id="PWN31002.1"/>
    </source>
</evidence>
<dbReference type="InterPro" id="IPR020845">
    <property type="entry name" value="AMP-binding_CS"/>
</dbReference>
<sequence length="1152" mass="124844">MTPSVDRASASSNPEHFPDAHLKIEGRNGFKVPPLDGSLNFIEIMQWHAQNNADFVWAKYRKEGTNEVVQYNYSQMSAMVQRITRYLVKHFDSIDLDAGRYLPIGKGVHDRDSRPVVAMVANMDTLYAVAVLRGSRGTTVDLDTALDAALADLGDSSAPRVIEWPESSLLFNPSQEQLDNYGKPIHTLPAVQSREETLFILHSSGSTGFPKAIPSSHKNSVGSLCLLWHGDVNVSGRDQFVGHLPAWHAFAFFIGTVCSAGMGTTNVLREPTDPPKPVSPQELLAELAFWKPSLFPAVPVMFHGWAPIPAAVKILANIEYCINGGGPIDPDVAHALKRQGVKIKNAMAATETMLSVMINNDEDPLRMELPDRFLPVYLRPQGDREGQGEAAKAGEGDVFEILIGENDWYAPNVLNETIDGKRYYATKDLIRLVPKEKPTDRTYFHVVGRLDDQIMHATGEKTNPGPLLHHIQASPFVRSALYFGRQRNHVGALIEPAPGHEIDPTDLEALAAYRNAIWPAVEKANSFAPSHSLLFKEMIIVADKARPLPRTAKGSVRSGIALDLYKKEIDQAYEDFETIGRTSVATPEVWDEQTVEMFVRSVIGDALGRNVDKGLGSDADIFSFGVNSLNATKIRNVFAGAVRDATPRLEPAFVYANPTIQALTTALLAAKKGEYTPSGAAADADLGKQHLEAMQAMLEKYGKNWPQRRASKSNGAAKGHSNGSHAAAGQVALVTGTTGGLGAHLLDQLVADAHVSRIFAVNRSNSSSSLLQRQRDALIGRGLSPDIASNGKVTLLEADLTQPLLGLPQETYASLRDTTTFIIHNAWQLNFNLSLSSFEPHVKGTRALVDLALASPHAQPPAILFTSSIAAIASPPADMKGPTPETEFPLECSVGPTGYGESKAVTEHLLASAGREAGLPVANVRVGQMSGSRTNGAWATSDWLPMIVRSASELKCLPLMSASEKEESQGSVSWIPTDVAAEALLEMRYQFVQHPGANGNGHSNGVTNAGTPKVSTMHIVNPRLSRWDDIFGVFARELHVELLPFTEWLKRLVEYGKAAGVSGAENLPTLKLLDFYLGAAKSMGIAAQAMRGGDGDGNDDDAYEAMGLRRLSTSRACAASSTLAESKPLNVEKEVKAWLRYWKGEGFLPETA</sequence>
<dbReference type="SUPFAM" id="SSF56801">
    <property type="entry name" value="Acetyl-CoA synthetase-like"/>
    <property type="match status" value="1"/>
</dbReference>
<dbReference type="InterPro" id="IPR051414">
    <property type="entry name" value="Adenylate-forming_Reductase"/>
</dbReference>
<dbReference type="SUPFAM" id="SSF47336">
    <property type="entry name" value="ACP-like"/>
    <property type="match status" value="1"/>
</dbReference>
<feature type="compositionally biased region" description="Polar residues" evidence="3">
    <location>
        <begin position="1"/>
        <end position="14"/>
    </location>
</feature>
<dbReference type="Pfam" id="PF00550">
    <property type="entry name" value="PP-binding"/>
    <property type="match status" value="1"/>
</dbReference>
<feature type="region of interest" description="Disordered" evidence="3">
    <location>
        <begin position="704"/>
        <end position="723"/>
    </location>
</feature>
<dbReference type="RefSeq" id="XP_025365614.1">
    <property type="nucleotide sequence ID" value="XM_025508026.1"/>
</dbReference>
<dbReference type="Proteomes" id="UP000245884">
    <property type="component" value="Unassembled WGS sequence"/>
</dbReference>
<dbReference type="PANTHER" id="PTHR43439:SF2">
    <property type="entry name" value="ENZYME, PUTATIVE (JCVI)-RELATED"/>
    <property type="match status" value="1"/>
</dbReference>
<dbReference type="Pfam" id="PF07993">
    <property type="entry name" value="NAD_binding_4"/>
    <property type="match status" value="1"/>
</dbReference>